<proteinExistence type="predicted"/>
<comment type="caution">
    <text evidence="2">The sequence shown here is derived from an EMBL/GenBank/DDBJ whole genome shotgun (WGS) entry which is preliminary data.</text>
</comment>
<dbReference type="EMBL" id="CAJZBQ010000014">
    <property type="protein sequence ID" value="CAG9315899.1"/>
    <property type="molecule type" value="Genomic_DNA"/>
</dbReference>
<evidence type="ECO:0000313" key="3">
    <source>
        <dbReference type="Proteomes" id="UP001162131"/>
    </source>
</evidence>
<dbReference type="AlphaFoldDB" id="A0AAU9IUT5"/>
<dbReference type="Proteomes" id="UP001162131">
    <property type="component" value="Unassembled WGS sequence"/>
</dbReference>
<feature type="transmembrane region" description="Helical" evidence="1">
    <location>
        <begin position="557"/>
        <end position="580"/>
    </location>
</feature>
<keyword evidence="1" id="KW-1133">Transmembrane helix</keyword>
<gene>
    <name evidence="2" type="ORF">BSTOLATCC_MIC14643</name>
</gene>
<keyword evidence="1" id="KW-0812">Transmembrane</keyword>
<feature type="transmembrane region" description="Helical" evidence="1">
    <location>
        <begin position="369"/>
        <end position="390"/>
    </location>
</feature>
<keyword evidence="1" id="KW-0472">Membrane</keyword>
<feature type="transmembrane region" description="Helical" evidence="1">
    <location>
        <begin position="644"/>
        <end position="666"/>
    </location>
</feature>
<dbReference type="PANTHER" id="PTHR31600">
    <property type="entry name" value="TINY MACROCYSTS PROTEIN B-RELATED"/>
    <property type="match status" value="1"/>
</dbReference>
<name>A0AAU9IUT5_9CILI</name>
<organism evidence="2 3">
    <name type="scientific">Blepharisma stoltei</name>
    <dbReference type="NCBI Taxonomy" id="1481888"/>
    <lineage>
        <taxon>Eukaryota</taxon>
        <taxon>Sar</taxon>
        <taxon>Alveolata</taxon>
        <taxon>Ciliophora</taxon>
        <taxon>Postciliodesmatophora</taxon>
        <taxon>Heterotrichea</taxon>
        <taxon>Heterotrichida</taxon>
        <taxon>Blepharismidae</taxon>
        <taxon>Blepharisma</taxon>
    </lineage>
</organism>
<dbReference type="Gene3D" id="3.30.450.20">
    <property type="entry name" value="PAS domain"/>
    <property type="match status" value="1"/>
</dbReference>
<keyword evidence="3" id="KW-1185">Reference proteome</keyword>
<feature type="transmembrane region" description="Helical" evidence="1">
    <location>
        <begin position="836"/>
        <end position="857"/>
    </location>
</feature>
<sequence length="877" mass="101247">MESEELTLQKNRYENNINAIAKNVEKLNYFEESSGIMIVSGCKNNVGTVLFANNHAAKILRDTTFNIIGSDITDYIPSPYNINHKKLLKDFLHSSTTGEIDHSNDAIFVMKSGFLVEVAFSIKCTSFDKYPFFLVLFRESYDNRPICLLNENGRIIGFSQYFPLMLCLSEDLLINKSIFDFKIQIGRSSVFKKVSTKNLPCPEIKFFSDNDFVKLSTSGGYILCQFILKPLFSKSLYILAITHDDISKNAVLTNLRSHLEDLNPIDDNLQEEVAHSPIPDIELTTTNVGNVSNNEIKQKIVKKEVPIKKLKLLTKSNQVHYPGEDNEQDIKNTSIDMTNSQDLSKFIKDHLWWEIYLSKIRRQFRIFKWILFFSIITIITTNGIILGFTLSETNKANNINSLKETGLILDTMIGISNNAMKMDIYAFSKASSNSISKGAAKMSIFIDSLQNMTQEMLGELSTWNYCPSFSFYVKNEIPMWETIGAYKMTKKNLIDIMQGYENIAGNFVKAFLNNESYVDDLNFLMLNSIGVLAKQYDHLMDILASCEKYRAGELTDLILLLIIIANIMLCICFCIIFYILCTVCRTLQKFYDVISQKIRESYGGLQNKLITRLTEIHGYDYITSSNLARSMPIKRWFTNDYARIFLKIFVYFLLTFAFYFIFYFYAYKRGEDYLMNRPSFIALMMKRQLYGRIIAFWTRVYAFEDTPISLSSRLSKNYIFSAPYDEYFSLLNSYKDLKLPLRSKEMQKFMSKELQIMAFEKLEDSPDYANYGASSCLDEQLFESISLFDASRNLTKFSAILANIDAIRDTLNKVNYNIIDIATSHSTNLIKENFQLLTFLTAIYAVFSILIYFCFYIPSISKEFSRLATLQRFCKLI</sequence>
<evidence type="ECO:0000256" key="1">
    <source>
        <dbReference type="SAM" id="Phobius"/>
    </source>
</evidence>
<evidence type="ECO:0000313" key="2">
    <source>
        <dbReference type="EMBL" id="CAG9315899.1"/>
    </source>
</evidence>
<dbReference type="PANTHER" id="PTHR31600:SF2">
    <property type="entry name" value="GAMETE ENRICHED GENE 10 PROTEIN-RELATED"/>
    <property type="match status" value="1"/>
</dbReference>
<reference evidence="2" key="1">
    <citation type="submission" date="2021-09" db="EMBL/GenBank/DDBJ databases">
        <authorList>
            <consortium name="AG Swart"/>
            <person name="Singh M."/>
            <person name="Singh A."/>
            <person name="Seah K."/>
            <person name="Emmerich C."/>
        </authorList>
    </citation>
    <scope>NUCLEOTIDE SEQUENCE</scope>
    <source>
        <strain evidence="2">ATCC30299</strain>
    </source>
</reference>
<dbReference type="InterPro" id="IPR052994">
    <property type="entry name" value="Tiny_macrocysts_regulators"/>
</dbReference>
<protein>
    <submittedName>
        <fullName evidence="2">Uncharacterized protein</fullName>
    </submittedName>
</protein>
<accession>A0AAU9IUT5</accession>